<dbReference type="InterPro" id="IPR000719">
    <property type="entry name" value="Prot_kinase_dom"/>
</dbReference>
<reference evidence="8 9" key="1">
    <citation type="journal article" date="2020" name="Genome Biol. Evol.">
        <title>Comparative genomics of strictly vertically transmitted, feminizing microsporidia endosymbionts of amphipod crustaceans.</title>
        <authorList>
            <person name="Cormier A."/>
            <person name="Chebbi M.A."/>
            <person name="Giraud I."/>
            <person name="Wattier R."/>
            <person name="Teixeira M."/>
            <person name="Gilbert C."/>
            <person name="Rigaud T."/>
            <person name="Cordaux R."/>
        </authorList>
    </citation>
    <scope>NUCLEOTIDE SEQUENCE [LARGE SCALE GENOMIC DNA]</scope>
    <source>
        <strain evidence="8 9">Ou3-Ou53</strain>
    </source>
</reference>
<dbReference type="GO" id="GO:0004674">
    <property type="term" value="F:protein serine/threonine kinase activity"/>
    <property type="evidence" value="ECO:0007669"/>
    <property type="project" value="UniProtKB-KW"/>
</dbReference>
<evidence type="ECO:0000313" key="9">
    <source>
        <dbReference type="Proteomes" id="UP000740883"/>
    </source>
</evidence>
<dbReference type="GO" id="GO:0005737">
    <property type="term" value="C:cytoplasm"/>
    <property type="evidence" value="ECO:0007669"/>
    <property type="project" value="TreeGrafter"/>
</dbReference>
<evidence type="ECO:0000313" key="8">
    <source>
        <dbReference type="EMBL" id="KAF9762455.1"/>
    </source>
</evidence>
<evidence type="ECO:0000256" key="1">
    <source>
        <dbReference type="ARBA" id="ARBA00010791"/>
    </source>
</evidence>
<dbReference type="PANTHER" id="PTHR24346:SF82">
    <property type="entry name" value="KP78A-RELATED"/>
    <property type="match status" value="1"/>
</dbReference>
<comment type="caution">
    <text evidence="8">The sequence shown here is derived from an EMBL/GenBank/DDBJ whole genome shotgun (WGS) entry which is preliminary data.</text>
</comment>
<evidence type="ECO:0000259" key="7">
    <source>
        <dbReference type="PROSITE" id="PS50011"/>
    </source>
</evidence>
<dbReference type="FunFam" id="1.10.510.10:FF:000571">
    <property type="entry name" value="Maternal embryonic leucine zipper kinase"/>
    <property type="match status" value="1"/>
</dbReference>
<sequence length="405" mass="46593">MNNFEIQETLSSGSTAKVKRIVSIDNKEYAIKIMSKAVKDKKGFMKEVAIHKVLKNKFIVEYVNAYEDTENYYIVMGLAKYEIYSFIEVDVGIDPTVVHLIFKQLLSALKYLHERGVCHRDIKPENLLMTANGNLLLSDFGYSTYYRLKDKVRRLRSLVGSIQYVSPEVCAQNYDGPKADLWACGVTLIVLLTGTLPWEKPVGADEKFQAYCSMKYHYYPPFSKIRDKILSLIKKLICVESKRITLEEAFQHPWVMEDNRLMSKDGLCGDPNALFNLLPHKEDIELVFTQPDAIQQNSNNNFLSSQPIKTTSNIPGFFRFYKRGKIEKIMAEVAELLRWMVVPFNQNNTVISFSTTDTKRLNLKGEITFTAVNNYIYITIIKIKGDSGEFRKFINTFSDNFTLES</sequence>
<accession>A0A9P6GXC5</accession>
<dbReference type="GO" id="GO:0035556">
    <property type="term" value="P:intracellular signal transduction"/>
    <property type="evidence" value="ECO:0007669"/>
    <property type="project" value="TreeGrafter"/>
</dbReference>
<evidence type="ECO:0000256" key="5">
    <source>
        <dbReference type="ARBA" id="ARBA00022777"/>
    </source>
</evidence>
<dbReference type="PROSITE" id="PS50011">
    <property type="entry name" value="PROTEIN_KINASE_DOM"/>
    <property type="match status" value="1"/>
</dbReference>
<dbReference type="GO" id="GO:0005524">
    <property type="term" value="F:ATP binding"/>
    <property type="evidence" value="ECO:0007669"/>
    <property type="project" value="UniProtKB-KW"/>
</dbReference>
<comment type="similarity">
    <text evidence="1">Belongs to the protein kinase superfamily. CAMK Ser/Thr protein kinase family. NIM1 subfamily.</text>
</comment>
<dbReference type="PROSITE" id="PS00108">
    <property type="entry name" value="PROTEIN_KINASE_ST"/>
    <property type="match status" value="1"/>
</dbReference>
<evidence type="ECO:0000256" key="2">
    <source>
        <dbReference type="ARBA" id="ARBA00022527"/>
    </source>
</evidence>
<keyword evidence="2" id="KW-0723">Serine/threonine-protein kinase</keyword>
<keyword evidence="9" id="KW-1185">Reference proteome</keyword>
<proteinExistence type="inferred from homology"/>
<dbReference type="EMBL" id="SBJO01000166">
    <property type="protein sequence ID" value="KAF9762455.1"/>
    <property type="molecule type" value="Genomic_DNA"/>
</dbReference>
<evidence type="ECO:0000256" key="6">
    <source>
        <dbReference type="ARBA" id="ARBA00022840"/>
    </source>
</evidence>
<dbReference type="SMART" id="SM00220">
    <property type="entry name" value="S_TKc"/>
    <property type="match status" value="1"/>
</dbReference>
<dbReference type="OrthoDB" id="539158at2759"/>
<dbReference type="Gene3D" id="1.10.510.10">
    <property type="entry name" value="Transferase(Phosphotransferase) domain 1"/>
    <property type="match status" value="1"/>
</dbReference>
<feature type="domain" description="Protein kinase" evidence="7">
    <location>
        <begin position="4"/>
        <end position="255"/>
    </location>
</feature>
<dbReference type="InterPro" id="IPR011009">
    <property type="entry name" value="Kinase-like_dom_sf"/>
</dbReference>
<dbReference type="PANTHER" id="PTHR24346">
    <property type="entry name" value="MAP/MICROTUBULE AFFINITY-REGULATING KINASE"/>
    <property type="match status" value="1"/>
</dbReference>
<dbReference type="Proteomes" id="UP000740883">
    <property type="component" value="Unassembled WGS sequence"/>
</dbReference>
<protein>
    <submittedName>
        <fullName evidence="8">Serine/threonine-protein kinase CHK1 like protein</fullName>
    </submittedName>
</protein>
<keyword evidence="3" id="KW-0808">Transferase</keyword>
<dbReference type="InterPro" id="IPR008271">
    <property type="entry name" value="Ser/Thr_kinase_AS"/>
</dbReference>
<gene>
    <name evidence="8" type="primary">CHK1</name>
    <name evidence="8" type="ORF">NGRA_1994</name>
</gene>
<organism evidence="8 9">
    <name type="scientific">Nosema granulosis</name>
    <dbReference type="NCBI Taxonomy" id="83296"/>
    <lineage>
        <taxon>Eukaryota</taxon>
        <taxon>Fungi</taxon>
        <taxon>Fungi incertae sedis</taxon>
        <taxon>Microsporidia</taxon>
        <taxon>Nosematidae</taxon>
        <taxon>Nosema</taxon>
    </lineage>
</organism>
<keyword evidence="5 8" id="KW-0418">Kinase</keyword>
<keyword evidence="6" id="KW-0067">ATP-binding</keyword>
<evidence type="ECO:0000256" key="4">
    <source>
        <dbReference type="ARBA" id="ARBA00022741"/>
    </source>
</evidence>
<dbReference type="SUPFAM" id="SSF56112">
    <property type="entry name" value="Protein kinase-like (PK-like)"/>
    <property type="match status" value="1"/>
</dbReference>
<dbReference type="AlphaFoldDB" id="A0A9P6GXC5"/>
<name>A0A9P6GXC5_9MICR</name>
<evidence type="ECO:0000256" key="3">
    <source>
        <dbReference type="ARBA" id="ARBA00022679"/>
    </source>
</evidence>
<dbReference type="Pfam" id="PF00069">
    <property type="entry name" value="Pkinase"/>
    <property type="match status" value="1"/>
</dbReference>
<keyword evidence="4" id="KW-0547">Nucleotide-binding</keyword>